<keyword evidence="2" id="KW-1185">Reference proteome</keyword>
<protein>
    <submittedName>
        <fullName evidence="1">Uncharacterized protein</fullName>
    </submittedName>
</protein>
<sequence>MKIPNKKAKYKKLAIWTAAFAVIIVLPDASMYWQQFKLRTEALPEPYKGYTELDSVIDDYYEIIRTDSEFIEPVLQANDSTIIIITGGRTEKASNVFIENNWYKFNLKGQLTDSLKLKFRQNENHHFDTFNDYILDIDQNTYRTWIINNDSNAIPIKNIADDKRFTQNEVENLLSQQKYLSVSFTDRISGEDKNTHKLFFLKNNTWHYLITDALFYHSSTYNQNDKEVKYTVTPYDSSTLFQRTFVQKEHWKESSFWNISKHLTWGTGNGSSGNGWDGTSYFQITMPKKNIYFKQFVTIDEDGTLRERFNYFIYKPIGGDYLLLNDIENRKNYLIRPKSKFN</sequence>
<proteinExistence type="predicted"/>
<accession>A0ABV0BPV1</accession>
<gene>
    <name evidence="1" type="ORF">ABE541_02175</name>
</gene>
<dbReference type="RefSeq" id="WP_132843283.1">
    <property type="nucleotide sequence ID" value="NZ_JBDJLH010000005.1"/>
</dbReference>
<evidence type="ECO:0000313" key="1">
    <source>
        <dbReference type="EMBL" id="MEN5376058.1"/>
    </source>
</evidence>
<organism evidence="1 2">
    <name type="scientific">Sphingobacterium kitahiroshimense</name>
    <dbReference type="NCBI Taxonomy" id="470446"/>
    <lineage>
        <taxon>Bacteria</taxon>
        <taxon>Pseudomonadati</taxon>
        <taxon>Bacteroidota</taxon>
        <taxon>Sphingobacteriia</taxon>
        <taxon>Sphingobacteriales</taxon>
        <taxon>Sphingobacteriaceae</taxon>
        <taxon>Sphingobacterium</taxon>
    </lineage>
</organism>
<evidence type="ECO:0000313" key="2">
    <source>
        <dbReference type="Proteomes" id="UP001409291"/>
    </source>
</evidence>
<dbReference type="Proteomes" id="UP001409291">
    <property type="component" value="Unassembled WGS sequence"/>
</dbReference>
<reference evidence="1 2" key="1">
    <citation type="submission" date="2024-04" db="EMBL/GenBank/DDBJ databases">
        <title>WGS of bacteria from Torrens River.</title>
        <authorList>
            <person name="Wyrsch E.R."/>
            <person name="Drigo B."/>
        </authorList>
    </citation>
    <scope>NUCLEOTIDE SEQUENCE [LARGE SCALE GENOMIC DNA]</scope>
    <source>
        <strain evidence="1 2">TWI391</strain>
    </source>
</reference>
<comment type="caution">
    <text evidence="1">The sequence shown here is derived from an EMBL/GenBank/DDBJ whole genome shotgun (WGS) entry which is preliminary data.</text>
</comment>
<name>A0ABV0BPV1_9SPHI</name>
<dbReference type="EMBL" id="JBDJNQ010000001">
    <property type="protein sequence ID" value="MEN5376058.1"/>
    <property type="molecule type" value="Genomic_DNA"/>
</dbReference>